<dbReference type="InterPro" id="IPR002867">
    <property type="entry name" value="IBR_dom"/>
</dbReference>
<proteinExistence type="predicted"/>
<evidence type="ECO:0000256" key="7">
    <source>
        <dbReference type="ARBA" id="ARBA00022786"/>
    </source>
</evidence>
<dbReference type="CDD" id="cd22584">
    <property type="entry name" value="Rcat_RBR_unk"/>
    <property type="match status" value="1"/>
</dbReference>
<feature type="domain" description="RING-type" evidence="9">
    <location>
        <begin position="1"/>
        <end position="146"/>
    </location>
</feature>
<keyword evidence="8" id="KW-0862">Zinc</keyword>
<evidence type="ECO:0000256" key="1">
    <source>
        <dbReference type="ARBA" id="ARBA00001798"/>
    </source>
</evidence>
<evidence type="ECO:0000313" key="10">
    <source>
        <dbReference type="EMBL" id="KAF2122643.1"/>
    </source>
</evidence>
<accession>A0A6A5ZUT2</accession>
<evidence type="ECO:0000256" key="8">
    <source>
        <dbReference type="ARBA" id="ARBA00022833"/>
    </source>
</evidence>
<dbReference type="GO" id="GO:0008270">
    <property type="term" value="F:zinc ion binding"/>
    <property type="evidence" value="ECO:0007669"/>
    <property type="project" value="UniProtKB-KW"/>
</dbReference>
<evidence type="ECO:0000256" key="4">
    <source>
        <dbReference type="ARBA" id="ARBA00022723"/>
    </source>
</evidence>
<dbReference type="AlphaFoldDB" id="A0A6A5ZUT2"/>
<evidence type="ECO:0000259" key="9">
    <source>
        <dbReference type="PROSITE" id="PS51873"/>
    </source>
</evidence>
<dbReference type="SUPFAM" id="SSF57850">
    <property type="entry name" value="RING/U-box"/>
    <property type="match status" value="1"/>
</dbReference>
<comment type="catalytic activity">
    <reaction evidence="1">
        <text>[E2 ubiquitin-conjugating enzyme]-S-ubiquitinyl-L-cysteine + [acceptor protein]-L-lysine = [E2 ubiquitin-conjugating enzyme]-L-cysteine + [acceptor protein]-N(6)-ubiquitinyl-L-lysine.</text>
        <dbReference type="EC" id="2.3.2.31"/>
    </reaction>
</comment>
<keyword evidence="7" id="KW-0833">Ubl conjugation pathway</keyword>
<evidence type="ECO:0000313" key="11">
    <source>
        <dbReference type="Proteomes" id="UP000799770"/>
    </source>
</evidence>
<dbReference type="Gene3D" id="1.20.120.1750">
    <property type="match status" value="1"/>
</dbReference>
<dbReference type="GO" id="GO:0016567">
    <property type="term" value="P:protein ubiquitination"/>
    <property type="evidence" value="ECO:0007669"/>
    <property type="project" value="InterPro"/>
</dbReference>
<dbReference type="OrthoDB" id="10009520at2759"/>
<name>A0A6A5ZUT2_9PLEO</name>
<protein>
    <recommendedName>
        <fullName evidence="2">RBR-type E3 ubiquitin transferase</fullName>
        <ecNumber evidence="2">2.3.2.31</ecNumber>
    </recommendedName>
</protein>
<evidence type="ECO:0000256" key="2">
    <source>
        <dbReference type="ARBA" id="ARBA00012251"/>
    </source>
</evidence>
<dbReference type="Proteomes" id="UP000799770">
    <property type="component" value="Unassembled WGS sequence"/>
</dbReference>
<dbReference type="CDD" id="cd20335">
    <property type="entry name" value="BRcat_RBR"/>
    <property type="match status" value="1"/>
</dbReference>
<gene>
    <name evidence="10" type="ORF">BDV96DRAFT_481623</name>
</gene>
<dbReference type="PROSITE" id="PS51873">
    <property type="entry name" value="TRIAD"/>
    <property type="match status" value="1"/>
</dbReference>
<dbReference type="GO" id="GO:0061630">
    <property type="term" value="F:ubiquitin protein ligase activity"/>
    <property type="evidence" value="ECO:0007669"/>
    <property type="project" value="UniProtKB-EC"/>
</dbReference>
<sequence>CCQQSVPITLITTLVTSDFTARYELLILERTTPNPTYCANSECGAFIPPTNYHGPDSARCQQCREDTCRHCRTRAHTGRGCTADQATEQVRALATVLGWKPCPRCATMVERRDGCLHMSCRCGTEFCYRCGGYWENCRSRCEGRYF</sequence>
<keyword evidence="6" id="KW-0863">Zinc-finger</keyword>
<dbReference type="Pfam" id="PF01485">
    <property type="entry name" value="IBR"/>
    <property type="match status" value="2"/>
</dbReference>
<evidence type="ECO:0000256" key="3">
    <source>
        <dbReference type="ARBA" id="ARBA00022679"/>
    </source>
</evidence>
<keyword evidence="4" id="KW-0479">Metal-binding</keyword>
<dbReference type="SMART" id="SM00647">
    <property type="entry name" value="IBR"/>
    <property type="match status" value="2"/>
</dbReference>
<organism evidence="10 11">
    <name type="scientific">Lophiotrema nucula</name>
    <dbReference type="NCBI Taxonomy" id="690887"/>
    <lineage>
        <taxon>Eukaryota</taxon>
        <taxon>Fungi</taxon>
        <taxon>Dikarya</taxon>
        <taxon>Ascomycota</taxon>
        <taxon>Pezizomycotina</taxon>
        <taxon>Dothideomycetes</taxon>
        <taxon>Pleosporomycetidae</taxon>
        <taxon>Pleosporales</taxon>
        <taxon>Lophiotremataceae</taxon>
        <taxon>Lophiotrema</taxon>
    </lineage>
</organism>
<keyword evidence="3" id="KW-0808">Transferase</keyword>
<keyword evidence="11" id="KW-1185">Reference proteome</keyword>
<dbReference type="InterPro" id="IPR044066">
    <property type="entry name" value="TRIAD_supradom"/>
</dbReference>
<feature type="non-terminal residue" evidence="10">
    <location>
        <position position="1"/>
    </location>
</feature>
<reference evidence="10" key="1">
    <citation type="journal article" date="2020" name="Stud. Mycol.">
        <title>101 Dothideomycetes genomes: a test case for predicting lifestyles and emergence of pathogens.</title>
        <authorList>
            <person name="Haridas S."/>
            <person name="Albert R."/>
            <person name="Binder M."/>
            <person name="Bloem J."/>
            <person name="Labutti K."/>
            <person name="Salamov A."/>
            <person name="Andreopoulos B."/>
            <person name="Baker S."/>
            <person name="Barry K."/>
            <person name="Bills G."/>
            <person name="Bluhm B."/>
            <person name="Cannon C."/>
            <person name="Castanera R."/>
            <person name="Culley D."/>
            <person name="Daum C."/>
            <person name="Ezra D."/>
            <person name="Gonzalez J."/>
            <person name="Henrissat B."/>
            <person name="Kuo A."/>
            <person name="Liang C."/>
            <person name="Lipzen A."/>
            <person name="Lutzoni F."/>
            <person name="Magnuson J."/>
            <person name="Mondo S."/>
            <person name="Nolan M."/>
            <person name="Ohm R."/>
            <person name="Pangilinan J."/>
            <person name="Park H.-J."/>
            <person name="Ramirez L."/>
            <person name="Alfaro M."/>
            <person name="Sun H."/>
            <person name="Tritt A."/>
            <person name="Yoshinaga Y."/>
            <person name="Zwiers L.-H."/>
            <person name="Turgeon B."/>
            <person name="Goodwin S."/>
            <person name="Spatafora J."/>
            <person name="Crous P."/>
            <person name="Grigoriev I."/>
        </authorList>
    </citation>
    <scope>NUCLEOTIDE SEQUENCE</scope>
    <source>
        <strain evidence="10">CBS 627.86</strain>
    </source>
</reference>
<dbReference type="EMBL" id="ML977310">
    <property type="protein sequence ID" value="KAF2122643.1"/>
    <property type="molecule type" value="Genomic_DNA"/>
</dbReference>
<keyword evidence="5" id="KW-0677">Repeat</keyword>
<dbReference type="PANTHER" id="PTHR11685">
    <property type="entry name" value="RBR FAMILY RING FINGER AND IBR DOMAIN-CONTAINING"/>
    <property type="match status" value="1"/>
</dbReference>
<dbReference type="InterPro" id="IPR031127">
    <property type="entry name" value="E3_UB_ligase_RBR"/>
</dbReference>
<evidence type="ECO:0000256" key="5">
    <source>
        <dbReference type="ARBA" id="ARBA00022737"/>
    </source>
</evidence>
<dbReference type="EC" id="2.3.2.31" evidence="2"/>
<evidence type="ECO:0000256" key="6">
    <source>
        <dbReference type="ARBA" id="ARBA00022771"/>
    </source>
</evidence>